<accession>A0A9Q3C181</accession>
<dbReference type="Proteomes" id="UP000765509">
    <property type="component" value="Unassembled WGS sequence"/>
</dbReference>
<dbReference type="Gene3D" id="1.25.40.1040">
    <property type="match status" value="1"/>
</dbReference>
<keyword evidence="3" id="KW-1185">Reference proteome</keyword>
<dbReference type="OrthoDB" id="1874341at2759"/>
<dbReference type="PANTHER" id="PTHR22767">
    <property type="entry name" value="N-TERMINAL ACETYLTRANSFERASE-RELATED"/>
    <property type="match status" value="1"/>
</dbReference>
<proteinExistence type="inferred from homology"/>
<evidence type="ECO:0000256" key="1">
    <source>
        <dbReference type="ARBA" id="ARBA00006298"/>
    </source>
</evidence>
<dbReference type="GO" id="GO:0031416">
    <property type="term" value="C:NatB complex"/>
    <property type="evidence" value="ECO:0007669"/>
    <property type="project" value="TreeGrafter"/>
</dbReference>
<name>A0A9Q3C181_9BASI</name>
<dbReference type="Pfam" id="PF09797">
    <property type="entry name" value="NatB_MDM20"/>
    <property type="match status" value="1"/>
</dbReference>
<dbReference type="AlphaFoldDB" id="A0A9Q3C181"/>
<reference evidence="2" key="1">
    <citation type="submission" date="2021-03" db="EMBL/GenBank/DDBJ databases">
        <title>Draft genome sequence of rust myrtle Austropuccinia psidii MF-1, a brazilian biotype.</title>
        <authorList>
            <person name="Quecine M.C."/>
            <person name="Pachon D.M.R."/>
            <person name="Bonatelli M.L."/>
            <person name="Correr F.H."/>
            <person name="Franceschini L.M."/>
            <person name="Leite T.F."/>
            <person name="Margarido G.R.A."/>
            <person name="Almeida C.A."/>
            <person name="Ferrarezi J.A."/>
            <person name="Labate C.A."/>
        </authorList>
    </citation>
    <scope>NUCLEOTIDE SEQUENCE</scope>
    <source>
        <strain evidence="2">MF-1</strain>
    </source>
</reference>
<evidence type="ECO:0000313" key="3">
    <source>
        <dbReference type="Proteomes" id="UP000765509"/>
    </source>
</evidence>
<sequence length="1079" mass="123136">MPSPPSRFLAALDSWLAGPVPEPIIAILIPVIELIDGNQLKPALDQCGKLLKKWPRLYLLHAIKANLLHLLDRREDVLSIFHQFNSPGHPANSDSDYLHFISLPLLAQGQYEELLSVYEKAVSTITTQNQHLVLNVFLTLGEIGQLKDQQQVGLKLHKAFPNECRYLVWTLLSMILQSNSSQVSSTQGSILVSMAHRFLQTFLDKKANQLKYMNGSQFGSDSDQSWFEGPNQFWVVVKVLEVVGQWQPSDNSRKIIGDGKLKYPPSLFTKEHYSPQLALENDQASKDLNMASDKNFTHSSTQSLSSKAPPALSIKCRRPQVSDHACSVREDYFEIFDTVLGQEMRTKYLGLELMWRERGVDWANADGLKEIINRMKKRLINGDRNWHTMITINKCLVNLLQIDESGIEEVNLVDELYSVLDKEQTTQKNTERGYCLARADLRCRPRELTASSSRFEISTLSASLDDVLADYFHQFGGKTCCFDDMSQYLKLLTVEEADSLFIKLKQMDEAFIRSGSSSCSETSLIQHINYAKVCRVIRSVPANNQTTEAITMLQEYFKYLPLGNSLPETALQPADDMAILAVEALIQDWQDSEGKAGSLYIAAYILERCLAKSAHRYHARSLLIRLYRLLGNAPRFLSHFLNFGIKKIQHDTLSHLALDRCSMFFSNVWVPVNGADASDCLPTNVSHLINGAVSIYEPIEADTSRWIYNSYLNGNYIQVEDLNLFKHQIAFSLERKILTMEKIRLQLFEKISSTYIKKVNFENGTFTRENKTLICDLDEITRNLMQILENCHLAIDNRDFTVLPNHQPRKNLGPMHQTSLGPILGSNWLWIMGTTYARVLLPESAFSDHPSRSHPDFFSECTREEVCLHQYSEILSSVLKCTEDDELSSYSQHIVGFFERWVNEVRALVKPCEKDTEPPSKLLPYQLLAIIHVTYEGFCLFELVLQRLSNVTCKVKKNNTIIKSLTKIKSQILLKITELDLSIQRIYNLSHEDNQEDNEKKIPNQTKTRSFCLFASHTSEINLLSFENELKNELTNGTEIANDKEHDDNVGLEGYLKQVFKEQMCTLTNLNKLIKQILI</sequence>
<organism evidence="2 3">
    <name type="scientific">Austropuccinia psidii MF-1</name>
    <dbReference type="NCBI Taxonomy" id="1389203"/>
    <lineage>
        <taxon>Eukaryota</taxon>
        <taxon>Fungi</taxon>
        <taxon>Dikarya</taxon>
        <taxon>Basidiomycota</taxon>
        <taxon>Pucciniomycotina</taxon>
        <taxon>Pucciniomycetes</taxon>
        <taxon>Pucciniales</taxon>
        <taxon>Sphaerophragmiaceae</taxon>
        <taxon>Austropuccinia</taxon>
    </lineage>
</organism>
<protein>
    <submittedName>
        <fullName evidence="2">Uncharacterized protein</fullName>
    </submittedName>
</protein>
<dbReference type="PANTHER" id="PTHR22767:SF3">
    <property type="entry name" value="N-ALPHA-ACETYLTRANSFERASE 25, NATB AUXILIARY SUBUNIT"/>
    <property type="match status" value="1"/>
</dbReference>
<dbReference type="InterPro" id="IPR019183">
    <property type="entry name" value="NAA25_NatB_aux_su"/>
</dbReference>
<dbReference type="EMBL" id="AVOT02004054">
    <property type="protein sequence ID" value="MBW0475309.1"/>
    <property type="molecule type" value="Genomic_DNA"/>
</dbReference>
<comment type="similarity">
    <text evidence="1">Belongs to the MDM20/NAA25 family.</text>
</comment>
<gene>
    <name evidence="2" type="ORF">O181_015024</name>
</gene>
<comment type="caution">
    <text evidence="2">The sequence shown here is derived from an EMBL/GenBank/DDBJ whole genome shotgun (WGS) entry which is preliminary data.</text>
</comment>
<evidence type="ECO:0000313" key="2">
    <source>
        <dbReference type="EMBL" id="MBW0475309.1"/>
    </source>
</evidence>